<dbReference type="GO" id="GO:0030288">
    <property type="term" value="C:outer membrane-bounded periplasmic space"/>
    <property type="evidence" value="ECO:0007669"/>
    <property type="project" value="TreeGrafter"/>
</dbReference>
<dbReference type="InterPro" id="IPR001460">
    <property type="entry name" value="PCN-bd_Tpept"/>
</dbReference>
<keyword evidence="5" id="KW-0645">Protease</keyword>
<dbReference type="EC" id="2.4.99.28" evidence="10"/>
<dbReference type="Proteomes" id="UP000198384">
    <property type="component" value="Unassembled WGS sequence"/>
</dbReference>
<dbReference type="InterPro" id="IPR050396">
    <property type="entry name" value="Glycosyltr_51/Transpeptidase"/>
</dbReference>
<evidence type="ECO:0000256" key="8">
    <source>
        <dbReference type="ARBA" id="ARBA00022801"/>
    </source>
</evidence>
<evidence type="ECO:0000259" key="14">
    <source>
        <dbReference type="Pfam" id="PF00912"/>
    </source>
</evidence>
<comment type="pathway">
    <text evidence="1">Cell wall biogenesis; peptidoglycan biosynthesis.</text>
</comment>
<comment type="similarity">
    <text evidence="2">In the C-terminal section; belongs to the transpeptidase family.</text>
</comment>
<dbReference type="PANTHER" id="PTHR32282">
    <property type="entry name" value="BINDING PROTEIN TRANSPEPTIDASE, PUTATIVE-RELATED"/>
    <property type="match status" value="1"/>
</dbReference>
<comment type="similarity">
    <text evidence="3">In the N-terminal section; belongs to the glycosyltransferase 51 family.</text>
</comment>
<evidence type="ECO:0000256" key="1">
    <source>
        <dbReference type="ARBA" id="ARBA00004752"/>
    </source>
</evidence>
<dbReference type="GO" id="GO:0004180">
    <property type="term" value="F:carboxypeptidase activity"/>
    <property type="evidence" value="ECO:0007669"/>
    <property type="project" value="UniProtKB-KW"/>
</dbReference>
<keyword evidence="4" id="KW-0121">Carboxypeptidase</keyword>
<dbReference type="OrthoDB" id="9766909at2"/>
<keyword evidence="12" id="KW-0812">Transmembrane</keyword>
<reference evidence="16 17" key="1">
    <citation type="submission" date="2017-06" db="EMBL/GenBank/DDBJ databases">
        <authorList>
            <person name="Kim H.J."/>
            <person name="Triplett B.A."/>
        </authorList>
    </citation>
    <scope>NUCLEOTIDE SEQUENCE [LARGE SCALE GENOMIC DNA]</scope>
    <source>
        <strain evidence="16 17">DSM 29150</strain>
    </source>
</reference>
<protein>
    <recommendedName>
        <fullName evidence="10">peptidoglycan glycosyltransferase</fullName>
        <ecNumber evidence="10">2.4.99.28</ecNumber>
    </recommendedName>
</protein>
<evidence type="ECO:0000256" key="12">
    <source>
        <dbReference type="SAM" id="Phobius"/>
    </source>
</evidence>
<organism evidence="16 17">
    <name type="scientific">Lutibacter agarilyticus</name>
    <dbReference type="NCBI Taxonomy" id="1109740"/>
    <lineage>
        <taxon>Bacteria</taxon>
        <taxon>Pseudomonadati</taxon>
        <taxon>Bacteroidota</taxon>
        <taxon>Flavobacteriia</taxon>
        <taxon>Flavobacteriales</taxon>
        <taxon>Flavobacteriaceae</taxon>
        <taxon>Lutibacter</taxon>
    </lineage>
</organism>
<sequence>MIDKILKHKIKLIIAVILVTAYYFALPKQLFKDPTSTVIESAEGQLLGAKIASDGQWRFPQNDRVPPKFKACIVKFEDAYFYKHLGFNPISIVKAIVENFKSNKVKRGGSTLTQQVIRLSRKNQKRTYFEKLKELVLATRLEFRYSKEKILSLYASNAPFGGNVVGLDVASWRYFGRFSNELSWAESATLAVLPNAPSLIYPGKNQEQLLQKRNRLLQKLLNEHIIDTLTYQLAIEEALPQKPYRIPQVATHLLQKVAKNQRGEKVTTSIQMNLQQQINAIVKKHYSELSQNQINNMAVLVLDVKTRKVLAYVGNSPTTRQHQKDVDIINKPRSTGSVLKPFLYAAMLDAGDILPNTLVADVPTQIGSYRPENFNKKFDGAVFASEALSRSLNVPAVRMLQSFGLDRFHHYLKALKLTDIKYNANHYGLSLILGGAESNLWDLCKSYASMASTVNHYDDTQGKYYKKEFIEPSYLANFNPEFGATSLEKNIFDAGSIYLTFEALNKVNRPEEEQNWEFFNEANKIAWKTGTSFGFRDAWAIGTTKDFVVGVWVGNADGEGRPGLVGVSTAAPIMFEIFNYLPNSNWFEAPFDELVQIPICSKSGYRAGEYCEQKNTEFVQQSGLKTASCPFHFWVHLDENEEFQVNTSCETLPNIIHKSWFVLPPLMSYYFKKKNPFYNYLPSFRKDCLGENSTTMDFINPKKNTTFYLAKDFKEQEQGIVFKLVHSNPSALVFWYLDSEFIATTQNIHELEMKPKKGAYMLTAIDEQGNEIQKKIEIK</sequence>
<dbReference type="InterPro" id="IPR001264">
    <property type="entry name" value="Glyco_trans_51"/>
</dbReference>
<accession>A0A238W3Q6</accession>
<dbReference type="AlphaFoldDB" id="A0A238W3Q6"/>
<evidence type="ECO:0000256" key="3">
    <source>
        <dbReference type="ARBA" id="ARBA00007739"/>
    </source>
</evidence>
<evidence type="ECO:0000256" key="7">
    <source>
        <dbReference type="ARBA" id="ARBA00022679"/>
    </source>
</evidence>
<name>A0A238W3Q6_9FLAO</name>
<evidence type="ECO:0000256" key="9">
    <source>
        <dbReference type="ARBA" id="ARBA00023268"/>
    </source>
</evidence>
<evidence type="ECO:0000256" key="11">
    <source>
        <dbReference type="ARBA" id="ARBA00049902"/>
    </source>
</evidence>
<proteinExistence type="inferred from homology"/>
<keyword evidence="7" id="KW-0808">Transferase</keyword>
<dbReference type="InterPro" id="IPR009647">
    <property type="entry name" value="PBP_C"/>
</dbReference>
<dbReference type="NCBIfam" id="TIGR02073">
    <property type="entry name" value="PBP_1c"/>
    <property type="match status" value="1"/>
</dbReference>
<evidence type="ECO:0000313" key="17">
    <source>
        <dbReference type="Proteomes" id="UP000198384"/>
    </source>
</evidence>
<feature type="domain" description="Glycosyl transferase family 51" evidence="14">
    <location>
        <begin position="59"/>
        <end position="220"/>
    </location>
</feature>
<feature type="domain" description="Penicillin-binding protein transpeptidase" evidence="13">
    <location>
        <begin position="297"/>
        <end position="443"/>
    </location>
</feature>
<dbReference type="SUPFAM" id="SSF53955">
    <property type="entry name" value="Lysozyme-like"/>
    <property type="match status" value="1"/>
</dbReference>
<dbReference type="GO" id="GO:0008658">
    <property type="term" value="F:penicillin binding"/>
    <property type="evidence" value="ECO:0007669"/>
    <property type="project" value="InterPro"/>
</dbReference>
<dbReference type="Gene3D" id="1.10.3810.10">
    <property type="entry name" value="Biosynthetic peptidoglycan transglycosylase-like"/>
    <property type="match status" value="1"/>
</dbReference>
<dbReference type="SUPFAM" id="SSF56601">
    <property type="entry name" value="beta-lactamase/transpeptidase-like"/>
    <property type="match status" value="1"/>
</dbReference>
<evidence type="ECO:0000256" key="10">
    <source>
        <dbReference type="ARBA" id="ARBA00044770"/>
    </source>
</evidence>
<dbReference type="InterPro" id="IPR011815">
    <property type="entry name" value="PBP_1c"/>
</dbReference>
<dbReference type="RefSeq" id="WP_089380579.1">
    <property type="nucleotide sequence ID" value="NZ_FZNT01000002.1"/>
</dbReference>
<keyword evidence="9" id="KW-0511">Multifunctional enzyme</keyword>
<dbReference type="Pfam" id="PF00905">
    <property type="entry name" value="Transpeptidase"/>
    <property type="match status" value="1"/>
</dbReference>
<keyword evidence="8" id="KW-0378">Hydrolase</keyword>
<evidence type="ECO:0000256" key="6">
    <source>
        <dbReference type="ARBA" id="ARBA00022676"/>
    </source>
</evidence>
<keyword evidence="12" id="KW-1133">Transmembrane helix</keyword>
<evidence type="ECO:0000256" key="5">
    <source>
        <dbReference type="ARBA" id="ARBA00022670"/>
    </source>
</evidence>
<dbReference type="InterPro" id="IPR023346">
    <property type="entry name" value="Lysozyme-like_dom_sf"/>
</dbReference>
<evidence type="ECO:0000259" key="13">
    <source>
        <dbReference type="Pfam" id="PF00905"/>
    </source>
</evidence>
<feature type="transmembrane region" description="Helical" evidence="12">
    <location>
        <begin position="12"/>
        <end position="31"/>
    </location>
</feature>
<dbReference type="InterPro" id="IPR012338">
    <property type="entry name" value="Beta-lactam/transpept-like"/>
</dbReference>
<feature type="domain" description="Penicillin-binding C-terminal" evidence="15">
    <location>
        <begin position="688"/>
        <end position="774"/>
    </location>
</feature>
<dbReference type="InterPro" id="IPR036950">
    <property type="entry name" value="PBP_transglycosylase"/>
</dbReference>
<evidence type="ECO:0000259" key="15">
    <source>
        <dbReference type="Pfam" id="PF06832"/>
    </source>
</evidence>
<dbReference type="Pfam" id="PF00912">
    <property type="entry name" value="Transgly"/>
    <property type="match status" value="1"/>
</dbReference>
<evidence type="ECO:0000256" key="4">
    <source>
        <dbReference type="ARBA" id="ARBA00022645"/>
    </source>
</evidence>
<evidence type="ECO:0000256" key="2">
    <source>
        <dbReference type="ARBA" id="ARBA00007090"/>
    </source>
</evidence>
<dbReference type="Gene3D" id="3.40.710.10">
    <property type="entry name" value="DD-peptidase/beta-lactamase superfamily"/>
    <property type="match status" value="1"/>
</dbReference>
<keyword evidence="17" id="KW-1185">Reference proteome</keyword>
<dbReference type="EMBL" id="FZNT01000002">
    <property type="protein sequence ID" value="SNR41182.1"/>
    <property type="molecule type" value="Genomic_DNA"/>
</dbReference>
<gene>
    <name evidence="16" type="ORF">SAMN06265371_102400</name>
</gene>
<comment type="catalytic activity">
    <reaction evidence="11">
        <text>[GlcNAc-(1-&gt;4)-Mur2Ac(oyl-L-Ala-gamma-D-Glu-L-Lys-D-Ala-D-Ala)](n)-di-trans,octa-cis-undecaprenyl diphosphate + beta-D-GlcNAc-(1-&gt;4)-Mur2Ac(oyl-L-Ala-gamma-D-Glu-L-Lys-D-Ala-D-Ala)-di-trans,octa-cis-undecaprenyl diphosphate = [GlcNAc-(1-&gt;4)-Mur2Ac(oyl-L-Ala-gamma-D-Glu-L-Lys-D-Ala-D-Ala)](n+1)-di-trans,octa-cis-undecaprenyl diphosphate + di-trans,octa-cis-undecaprenyl diphosphate + H(+)</text>
        <dbReference type="Rhea" id="RHEA:23708"/>
        <dbReference type="Rhea" id="RHEA-COMP:9602"/>
        <dbReference type="Rhea" id="RHEA-COMP:9603"/>
        <dbReference type="ChEBI" id="CHEBI:15378"/>
        <dbReference type="ChEBI" id="CHEBI:58405"/>
        <dbReference type="ChEBI" id="CHEBI:60033"/>
        <dbReference type="ChEBI" id="CHEBI:78435"/>
        <dbReference type="EC" id="2.4.99.28"/>
    </reaction>
</comment>
<keyword evidence="12" id="KW-0472">Membrane</keyword>
<keyword evidence="6" id="KW-0328">Glycosyltransferase</keyword>
<dbReference type="Pfam" id="PF06832">
    <property type="entry name" value="BiPBP_C"/>
    <property type="match status" value="1"/>
</dbReference>
<dbReference type="GO" id="GO:0009252">
    <property type="term" value="P:peptidoglycan biosynthetic process"/>
    <property type="evidence" value="ECO:0007669"/>
    <property type="project" value="InterPro"/>
</dbReference>
<dbReference type="GO" id="GO:0008955">
    <property type="term" value="F:peptidoglycan glycosyltransferase activity"/>
    <property type="evidence" value="ECO:0007669"/>
    <property type="project" value="UniProtKB-EC"/>
</dbReference>
<dbReference type="GO" id="GO:0006508">
    <property type="term" value="P:proteolysis"/>
    <property type="evidence" value="ECO:0007669"/>
    <property type="project" value="UniProtKB-KW"/>
</dbReference>
<evidence type="ECO:0000313" key="16">
    <source>
        <dbReference type="EMBL" id="SNR41182.1"/>
    </source>
</evidence>
<dbReference type="PANTHER" id="PTHR32282:SF15">
    <property type="entry name" value="PENICILLIN-BINDING PROTEIN 1C"/>
    <property type="match status" value="1"/>
</dbReference>